<feature type="chain" id="PRO_5028071642" description="SH3b domain-containing protein" evidence="1">
    <location>
        <begin position="23"/>
        <end position="222"/>
    </location>
</feature>
<dbReference type="AlphaFoldDB" id="A0A6S6TZ35"/>
<evidence type="ECO:0000313" key="2">
    <source>
        <dbReference type="EMBL" id="CAA6823377.1"/>
    </source>
</evidence>
<dbReference type="EMBL" id="CACVAY010000112">
    <property type="protein sequence ID" value="CAA6823377.1"/>
    <property type="molecule type" value="Genomic_DNA"/>
</dbReference>
<reference evidence="2" key="1">
    <citation type="submission" date="2020-01" db="EMBL/GenBank/DDBJ databases">
        <authorList>
            <person name="Meier V. D."/>
            <person name="Meier V D."/>
        </authorList>
    </citation>
    <scope>NUCLEOTIDE SEQUENCE</scope>
    <source>
        <strain evidence="2">HLG_WM_MAG_07</strain>
    </source>
</reference>
<evidence type="ECO:0000256" key="1">
    <source>
        <dbReference type="SAM" id="SignalP"/>
    </source>
</evidence>
<proteinExistence type="predicted"/>
<evidence type="ECO:0008006" key="3">
    <source>
        <dbReference type="Google" id="ProtNLM"/>
    </source>
</evidence>
<name>A0A6S6TZ35_9GAMM</name>
<feature type="signal peptide" evidence="1">
    <location>
        <begin position="1"/>
        <end position="22"/>
    </location>
</feature>
<sequence length="222" mass="24743">MKLTKILASTILLFSISSHTWADANEPLAYKVANIKTAGELNVRQYPSASAPVILQMPFDATWILKRTAEHKGNWQKVVWGVKEGWVNSRYIDTDHKASVELAAHRQCVAQHPENSMCCGYPATASDKNNLSVIETFMVIKVPRGQSLNVRSAGNVNAEKIASIPHNAIGIVKFPSEQTKGGNSRWEKIRWNGRDGWVNSTFLKYDPITSDYRNIVQQACSS</sequence>
<gene>
    <name evidence="2" type="ORF">HELGO_WM6644</name>
</gene>
<protein>
    <recommendedName>
        <fullName evidence="3">SH3b domain-containing protein</fullName>
    </recommendedName>
</protein>
<accession>A0A6S6TZ35</accession>
<keyword evidence="1" id="KW-0732">Signal</keyword>
<dbReference type="Gene3D" id="2.30.30.40">
    <property type="entry name" value="SH3 Domains"/>
    <property type="match status" value="2"/>
</dbReference>
<organism evidence="2">
    <name type="scientific">uncultured Thiotrichaceae bacterium</name>
    <dbReference type="NCBI Taxonomy" id="298394"/>
    <lineage>
        <taxon>Bacteria</taxon>
        <taxon>Pseudomonadati</taxon>
        <taxon>Pseudomonadota</taxon>
        <taxon>Gammaproteobacteria</taxon>
        <taxon>Thiotrichales</taxon>
        <taxon>Thiotrichaceae</taxon>
        <taxon>environmental samples</taxon>
    </lineage>
</organism>